<sequence length="59" mass="6433">MLGAVTVSPRARRLGSYFANRIDGYFGAGEVVAFLRNRLRSVPGNVLVVWDGGPLTRAR</sequence>
<dbReference type="EMBL" id="LR593886">
    <property type="protein sequence ID" value="VTR92949.1"/>
    <property type="molecule type" value="Genomic_DNA"/>
</dbReference>
<accession>A0A6P2CVG0</accession>
<reference evidence="1 2" key="1">
    <citation type="submission" date="2019-05" db="EMBL/GenBank/DDBJ databases">
        <authorList>
            <consortium name="Science for Life Laboratories"/>
        </authorList>
    </citation>
    <scope>NUCLEOTIDE SEQUENCE [LARGE SCALE GENOMIC DNA]</scope>
    <source>
        <strain evidence="1">Soil9</strain>
    </source>
</reference>
<name>A0A6P2CVG0_9BACT</name>
<dbReference type="AlphaFoldDB" id="A0A6P2CVG0"/>
<protein>
    <submittedName>
        <fullName evidence="1">Uncharacterized protein</fullName>
    </submittedName>
</protein>
<keyword evidence="2" id="KW-1185">Reference proteome</keyword>
<dbReference type="KEGG" id="gms:SOIL9_47650"/>
<dbReference type="Proteomes" id="UP000464178">
    <property type="component" value="Chromosome"/>
</dbReference>
<gene>
    <name evidence="1" type="ORF">SOIL9_47650</name>
</gene>
<proteinExistence type="predicted"/>
<evidence type="ECO:0000313" key="1">
    <source>
        <dbReference type="EMBL" id="VTR92949.1"/>
    </source>
</evidence>
<evidence type="ECO:0000313" key="2">
    <source>
        <dbReference type="Proteomes" id="UP000464178"/>
    </source>
</evidence>
<organism evidence="1 2">
    <name type="scientific">Gemmata massiliana</name>
    <dbReference type="NCBI Taxonomy" id="1210884"/>
    <lineage>
        <taxon>Bacteria</taxon>
        <taxon>Pseudomonadati</taxon>
        <taxon>Planctomycetota</taxon>
        <taxon>Planctomycetia</taxon>
        <taxon>Gemmatales</taxon>
        <taxon>Gemmataceae</taxon>
        <taxon>Gemmata</taxon>
    </lineage>
</organism>